<protein>
    <recommendedName>
        <fullName evidence="9">Multidrug-efflux transporter</fullName>
    </recommendedName>
</protein>
<dbReference type="EMBL" id="JABFRW010000019">
    <property type="protein sequence ID" value="NOT32836.1"/>
    <property type="molecule type" value="Genomic_DNA"/>
</dbReference>
<feature type="transmembrane region" description="Helical" evidence="10">
    <location>
        <begin position="120"/>
        <end position="145"/>
    </location>
</feature>
<dbReference type="PIRSF" id="PIRSF006603">
    <property type="entry name" value="DinF"/>
    <property type="match status" value="1"/>
</dbReference>
<feature type="transmembrane region" description="Helical" evidence="10">
    <location>
        <begin position="90"/>
        <end position="108"/>
    </location>
</feature>
<feature type="transmembrane region" description="Helical" evidence="10">
    <location>
        <begin position="198"/>
        <end position="217"/>
    </location>
</feature>
<feature type="transmembrane region" description="Helical" evidence="10">
    <location>
        <begin position="46"/>
        <end position="70"/>
    </location>
</feature>
<evidence type="ECO:0000256" key="6">
    <source>
        <dbReference type="ARBA" id="ARBA00022989"/>
    </source>
</evidence>
<proteinExistence type="predicted"/>
<comment type="caution">
    <text evidence="11">The sequence shown here is derived from an EMBL/GenBank/DDBJ whole genome shotgun (WGS) entry which is preliminary data.</text>
</comment>
<keyword evidence="5 10" id="KW-0812">Transmembrane</keyword>
<feature type="transmembrane region" description="Helical" evidence="10">
    <location>
        <begin position="390"/>
        <end position="411"/>
    </location>
</feature>
<evidence type="ECO:0000256" key="10">
    <source>
        <dbReference type="SAM" id="Phobius"/>
    </source>
</evidence>
<feature type="transmembrane region" description="Helical" evidence="10">
    <location>
        <begin position="289"/>
        <end position="311"/>
    </location>
</feature>
<feature type="transmembrane region" description="Helical" evidence="10">
    <location>
        <begin position="423"/>
        <end position="443"/>
    </location>
</feature>
<evidence type="ECO:0000256" key="7">
    <source>
        <dbReference type="ARBA" id="ARBA00023065"/>
    </source>
</evidence>
<dbReference type="InterPro" id="IPR048279">
    <property type="entry name" value="MdtK-like"/>
</dbReference>
<dbReference type="InterPro" id="IPR050222">
    <property type="entry name" value="MATE_MdtK"/>
</dbReference>
<evidence type="ECO:0000256" key="9">
    <source>
        <dbReference type="ARBA" id="ARBA00031636"/>
    </source>
</evidence>
<evidence type="ECO:0000256" key="8">
    <source>
        <dbReference type="ARBA" id="ARBA00023136"/>
    </source>
</evidence>
<dbReference type="GO" id="GO:0005886">
    <property type="term" value="C:plasma membrane"/>
    <property type="evidence" value="ECO:0007669"/>
    <property type="project" value="UniProtKB-SubCell"/>
</dbReference>
<evidence type="ECO:0000256" key="5">
    <source>
        <dbReference type="ARBA" id="ARBA00022692"/>
    </source>
</evidence>
<dbReference type="CDD" id="cd13139">
    <property type="entry name" value="MATE_like_14"/>
    <property type="match status" value="1"/>
</dbReference>
<keyword evidence="3" id="KW-0050">Antiport</keyword>
<organism evidence="11 12">
    <name type="scientific">Eiseniibacteriota bacterium</name>
    <dbReference type="NCBI Taxonomy" id="2212470"/>
    <lineage>
        <taxon>Bacteria</taxon>
        <taxon>Candidatus Eiseniibacteriota</taxon>
    </lineage>
</organism>
<dbReference type="Pfam" id="PF01554">
    <property type="entry name" value="MatE"/>
    <property type="match status" value="2"/>
</dbReference>
<feature type="transmembrane region" description="Helical" evidence="10">
    <location>
        <begin position="357"/>
        <end position="378"/>
    </location>
</feature>
<dbReference type="InterPro" id="IPR002528">
    <property type="entry name" value="MATE_fam"/>
</dbReference>
<keyword evidence="7" id="KW-0406">Ion transport</keyword>
<dbReference type="GO" id="GO:0006811">
    <property type="term" value="P:monoatomic ion transport"/>
    <property type="evidence" value="ECO:0007669"/>
    <property type="project" value="UniProtKB-KW"/>
</dbReference>
<feature type="transmembrane region" description="Helical" evidence="10">
    <location>
        <begin position="223"/>
        <end position="248"/>
    </location>
</feature>
<evidence type="ECO:0000256" key="1">
    <source>
        <dbReference type="ARBA" id="ARBA00004651"/>
    </source>
</evidence>
<accession>A0A849SEJ4</accession>
<feature type="transmembrane region" description="Helical" evidence="10">
    <location>
        <begin position="165"/>
        <end position="186"/>
    </location>
</feature>
<evidence type="ECO:0000313" key="12">
    <source>
        <dbReference type="Proteomes" id="UP000580839"/>
    </source>
</evidence>
<dbReference type="GO" id="GO:0042910">
    <property type="term" value="F:xenobiotic transmembrane transporter activity"/>
    <property type="evidence" value="ECO:0007669"/>
    <property type="project" value="InterPro"/>
</dbReference>
<dbReference type="GO" id="GO:0015297">
    <property type="term" value="F:antiporter activity"/>
    <property type="evidence" value="ECO:0007669"/>
    <property type="project" value="UniProtKB-KW"/>
</dbReference>
<reference evidence="11 12" key="1">
    <citation type="submission" date="2020-04" db="EMBL/GenBank/DDBJ databases">
        <title>Metagenomic profiling of ammonia- and methane-oxidizing microorganisms in a Dutch drinking water treatment plant.</title>
        <authorList>
            <person name="Poghosyan L."/>
            <person name="Leucker S."/>
        </authorList>
    </citation>
    <scope>NUCLEOTIDE SEQUENCE [LARGE SCALE GENOMIC DNA]</scope>
    <source>
        <strain evidence="11">S-RSF-IL-03</strain>
    </source>
</reference>
<dbReference type="PANTHER" id="PTHR43298:SF2">
    <property type="entry name" value="FMN_FAD EXPORTER YEEO-RELATED"/>
    <property type="match status" value="1"/>
</dbReference>
<feature type="transmembrane region" description="Helical" evidence="10">
    <location>
        <begin position="260"/>
        <end position="283"/>
    </location>
</feature>
<sequence>MNQTDAPSSRVPQSSGDVRRSVWAELREAIRGSSADYTKIPLPRAVFLLAVPMVLELVLESTFAVVDIFFVAKLGSSAIATVGLTETMLFLLYSIGMGLAMAVTAVVARRIGEGKREVAAVTAVQVIWIALLVSIPFAIVGIVFARDLLQLMGADAWTLEHGYPYMQVALGGNAVILLLFTINAVFRGAGDAASAMRVLWFANALNIVLDPILIFGFGPIPAFGVVGAAIATTVGRGAGVLLQLWILFRGGQHLRVLRSQIVWHGAILWNIVRTSFGGIGQMIVAMTSWILLMRILAGIGSEAVAGATIAIRVMMFTMMPAWGMSNAAATLVGQNLGARQPDRAAASVWRIGAYNMVYLLAVAVVFFTWPCELMGIFATDPAVIAIGAEWLRILSYSLFVYGWWMVSVQAFNGAGDTTTPTWINVVFFWLIQLPLSWLLALKLGWGHSGVFWGVFVSETSVGLFTLWLFTRGKWKSAQV</sequence>
<name>A0A849SEJ4_UNCEI</name>
<evidence type="ECO:0000256" key="3">
    <source>
        <dbReference type="ARBA" id="ARBA00022449"/>
    </source>
</evidence>
<keyword evidence="4" id="KW-1003">Cell membrane</keyword>
<dbReference type="PANTHER" id="PTHR43298">
    <property type="entry name" value="MULTIDRUG RESISTANCE PROTEIN NORM-RELATED"/>
    <property type="match status" value="1"/>
</dbReference>
<gene>
    <name evidence="11" type="ORF">HOP12_01565</name>
</gene>
<keyword evidence="6 10" id="KW-1133">Transmembrane helix</keyword>
<dbReference type="Proteomes" id="UP000580839">
    <property type="component" value="Unassembled WGS sequence"/>
</dbReference>
<dbReference type="NCBIfam" id="TIGR00797">
    <property type="entry name" value="matE"/>
    <property type="match status" value="1"/>
</dbReference>
<comment type="subcellular location">
    <subcellularLocation>
        <location evidence="1">Cell membrane</location>
        <topology evidence="1">Multi-pass membrane protein</topology>
    </subcellularLocation>
</comment>
<dbReference type="AlphaFoldDB" id="A0A849SEJ4"/>
<evidence type="ECO:0000256" key="4">
    <source>
        <dbReference type="ARBA" id="ARBA00022475"/>
    </source>
</evidence>
<evidence type="ECO:0000313" key="11">
    <source>
        <dbReference type="EMBL" id="NOT32836.1"/>
    </source>
</evidence>
<keyword evidence="2" id="KW-0813">Transport</keyword>
<evidence type="ECO:0000256" key="2">
    <source>
        <dbReference type="ARBA" id="ARBA00022448"/>
    </source>
</evidence>
<keyword evidence="8 10" id="KW-0472">Membrane</keyword>
<feature type="transmembrane region" description="Helical" evidence="10">
    <location>
        <begin position="449"/>
        <end position="469"/>
    </location>
</feature>